<gene>
    <name evidence="1" type="ORF">GPUH_LOCUS8456</name>
</gene>
<dbReference type="AlphaFoldDB" id="A0A183DIB5"/>
<protein>
    <submittedName>
        <fullName evidence="3">AP-5 complex subunit beta-1</fullName>
    </submittedName>
</protein>
<sequence>MPAVILKNFAELILSLLSVPNSDLRCCIYQCFYRILQQQPADTTLSFDTNVHLIVALRELVPSVPDPAVTAFWIQVCVNCLLDYVSL</sequence>
<dbReference type="Proteomes" id="UP000271098">
    <property type="component" value="Unassembled WGS sequence"/>
</dbReference>
<evidence type="ECO:0000313" key="3">
    <source>
        <dbReference type="WBParaSite" id="GPUH_0000846501-mRNA-1"/>
    </source>
</evidence>
<evidence type="ECO:0000313" key="1">
    <source>
        <dbReference type="EMBL" id="VDK62789.1"/>
    </source>
</evidence>
<keyword evidence="2" id="KW-1185">Reference proteome</keyword>
<dbReference type="EMBL" id="UYRT01024746">
    <property type="protein sequence ID" value="VDK62789.1"/>
    <property type="molecule type" value="Genomic_DNA"/>
</dbReference>
<reference evidence="3" key="1">
    <citation type="submission" date="2016-06" db="UniProtKB">
        <authorList>
            <consortium name="WormBaseParasite"/>
        </authorList>
    </citation>
    <scope>IDENTIFICATION</scope>
</reference>
<accession>A0A183DIB5</accession>
<organism evidence="3">
    <name type="scientific">Gongylonema pulchrum</name>
    <dbReference type="NCBI Taxonomy" id="637853"/>
    <lineage>
        <taxon>Eukaryota</taxon>
        <taxon>Metazoa</taxon>
        <taxon>Ecdysozoa</taxon>
        <taxon>Nematoda</taxon>
        <taxon>Chromadorea</taxon>
        <taxon>Rhabditida</taxon>
        <taxon>Spirurina</taxon>
        <taxon>Spiruromorpha</taxon>
        <taxon>Spiruroidea</taxon>
        <taxon>Gongylonematidae</taxon>
        <taxon>Gongylonema</taxon>
    </lineage>
</organism>
<dbReference type="WBParaSite" id="GPUH_0000846501-mRNA-1">
    <property type="protein sequence ID" value="GPUH_0000846501-mRNA-1"/>
    <property type="gene ID" value="GPUH_0000846501"/>
</dbReference>
<evidence type="ECO:0000313" key="2">
    <source>
        <dbReference type="Proteomes" id="UP000271098"/>
    </source>
</evidence>
<name>A0A183DIB5_9BILA</name>
<proteinExistence type="predicted"/>
<reference evidence="1 2" key="2">
    <citation type="submission" date="2018-11" db="EMBL/GenBank/DDBJ databases">
        <authorList>
            <consortium name="Pathogen Informatics"/>
        </authorList>
    </citation>
    <scope>NUCLEOTIDE SEQUENCE [LARGE SCALE GENOMIC DNA]</scope>
</reference>